<dbReference type="Proteomes" id="UP000593702">
    <property type="component" value="Segment"/>
</dbReference>
<reference evidence="1 2" key="1">
    <citation type="submission" date="2015-04" db="EMBL/GenBank/DDBJ databases">
        <title>Diachasmimorpha longicaudata entomopoxvirus genome.</title>
        <authorList>
            <person name="Coffman K.A."/>
            <person name="Burke G.R."/>
        </authorList>
    </citation>
    <scope>NUCLEOTIDE SEQUENCE [LARGE SCALE GENOMIC DNA]</scope>
</reference>
<protein>
    <submittedName>
        <fullName evidence="1">Uncharacterized protein</fullName>
    </submittedName>
</protein>
<evidence type="ECO:0000313" key="2">
    <source>
        <dbReference type="Proteomes" id="UP000593702"/>
    </source>
</evidence>
<accession>A0A7R5WCU6</accession>
<sequence length="171" mass="19671">MPSASKMTNKANQREDLRCNDAVTRTVAFRGHLMCLTGNLEKGFYIQANPVVHALCNLFDIKNIEGFIRSYVSPNDIVPLNQLLAENLCDQNNFALNPSVELFLSSNGLNTLVDAIDSAQANDLQHRVKSFMLTMEFELKNKQFQQTAIKKQPRQPWHKRLRKSFRQMMHF</sequence>
<evidence type="ECO:0000313" key="1">
    <source>
        <dbReference type="EMBL" id="AKS26302.1"/>
    </source>
</evidence>
<keyword evidence="2" id="KW-1185">Reference proteome</keyword>
<proteinExistence type="predicted"/>
<name>A0A7R5WCU6_9POXV</name>
<gene>
    <name evidence="1" type="ORF">DLEV_011</name>
</gene>
<organism evidence="1 2">
    <name type="scientific">Diachasmimorpha longicaudata entomopoxvirus</name>
    <dbReference type="NCBI Taxonomy" id="109981"/>
    <lineage>
        <taxon>Viruses</taxon>
        <taxon>Varidnaviria</taxon>
        <taxon>Bamfordvirae</taxon>
        <taxon>Nucleocytoviricota</taxon>
        <taxon>Pokkesviricetes</taxon>
        <taxon>Chitovirales</taxon>
        <taxon>Poxviridae</taxon>
        <taxon>Entomopoxvirinae</taxon>
        <taxon>Epsilonentomopoxvirus</taxon>
        <taxon>Epsilonentomopoxvirus dlongicaudata</taxon>
        <taxon>Diachasmimorpha entomopoxvirus</taxon>
    </lineage>
</organism>
<dbReference type="EMBL" id="KR095315">
    <property type="protein sequence ID" value="AKS26302.1"/>
    <property type="molecule type" value="Genomic_DNA"/>
</dbReference>